<sequence>MDPEKEELKSKLDKLLRAVGEGAIEEVEDVINWFDQDLVRNKQVLAELYALDSNCPTQHHVIITACCHKQPDILYYLLNKTNFLDYLIDPRSDEEVVHNLRKKAIEDALNCNAFCMVEMLYDYWCGDLYWSGHDIKKIEAVGRLFEEDHKINLIRDQQLLINYQCLIVFNRFQQTIYKNLPKKEPSEMTSKELTTALVRVLVTNDKYSELDTVRIPHDSHERELQVRQHFDDRSSMYHKGLANVMYEVYFRKMDFNVSLLILENLYLFKGYLIQRFNKTEKYFEDHPGMKTRYRNVAELYKRIESAIYHIVYRTYEDWRLYLPKERLITIETHHMGHHEGLLIRNLNLSYDSCKIFNGSVIYFERKKFKYLLKKLKRILKKHILGRDPSSSWIQQGPSKPEKILDENFLTSVMSMKNHYALRKIVDFIEAIESTNDLSVLMIERVLQVIGEMTKTSKDSYHISESTKAFLQVALSVETTNVIHNIREFVSHAHKGQLSTRIDSENQHKQRFHDILKDLKEIKEVFISVLKIYKYKLDKSLLKNGLILLSKRLEQLPDVASRNLQNIQTQYKMFKEELFLETSVFVQQVWNPAGLTIQLLKEIVWIVNNRDEISLKLRKTKALMESNVVNILPNNIQSIRRMLELIAENNNNVSLANKQLSKHGLTILPVCPNTKQINQCQIERKGKQKRRGNQQVNDDLKALDNVKDFSIHWESIKNMLTFCLDDCELFASIALMTCVSLDEASEPDDENLTKVHKILNEMEVVCLMHTSTLAWIAGRRLTLWALRFYRYYISDSALKSERPSFTGIETIYNINVTNNTAAQANLPNVKNYQFWKTRQKDLIMCLINRVSLLQGVLGYPQVAPDAQLIRRYKQEKKFRIELEMLLADIGNVLTQCNKTIRIMKKSTRLLTGIDLGNVLDHGNPFLEVLAGVFDSYELPKAYVCKAIELAADREAIEALYELFQSDVDHSTIKNSDLSKMNDAQKIHYAKFQKSKNWKSYASIFFVPNKFRAN</sequence>
<dbReference type="AlphaFoldDB" id="A0A2A4J354"/>
<evidence type="ECO:0000313" key="1">
    <source>
        <dbReference type="EMBL" id="PCG65944.1"/>
    </source>
</evidence>
<comment type="caution">
    <text evidence="1">The sequence shown here is derived from an EMBL/GenBank/DDBJ whole genome shotgun (WGS) entry which is preliminary data.</text>
</comment>
<organism evidence="1">
    <name type="scientific">Heliothis virescens</name>
    <name type="common">Tobacco budworm moth</name>
    <dbReference type="NCBI Taxonomy" id="7102"/>
    <lineage>
        <taxon>Eukaryota</taxon>
        <taxon>Metazoa</taxon>
        <taxon>Ecdysozoa</taxon>
        <taxon>Arthropoda</taxon>
        <taxon>Hexapoda</taxon>
        <taxon>Insecta</taxon>
        <taxon>Pterygota</taxon>
        <taxon>Neoptera</taxon>
        <taxon>Endopterygota</taxon>
        <taxon>Lepidoptera</taxon>
        <taxon>Glossata</taxon>
        <taxon>Ditrysia</taxon>
        <taxon>Noctuoidea</taxon>
        <taxon>Noctuidae</taxon>
        <taxon>Heliothinae</taxon>
        <taxon>Heliothis</taxon>
    </lineage>
</organism>
<reference evidence="1" key="1">
    <citation type="submission" date="2017-09" db="EMBL/GenBank/DDBJ databases">
        <title>Contemporary evolution of a Lepidopteran species, Heliothis virescens, in response to modern agricultural practices.</title>
        <authorList>
            <person name="Fritz M.L."/>
            <person name="Deyonke A.M."/>
            <person name="Papanicolaou A."/>
            <person name="Micinski S."/>
            <person name="Westbrook J."/>
            <person name="Gould F."/>
        </authorList>
    </citation>
    <scope>NUCLEOTIDE SEQUENCE [LARGE SCALE GENOMIC DNA]</scope>
    <source>
        <strain evidence="1">HvINT-</strain>
        <tissue evidence="1">Whole body</tissue>
    </source>
</reference>
<protein>
    <submittedName>
        <fullName evidence="1">Uncharacterized protein</fullName>
    </submittedName>
</protein>
<dbReference type="EMBL" id="NWSH01003679">
    <property type="protein sequence ID" value="PCG65944.1"/>
    <property type="molecule type" value="Genomic_DNA"/>
</dbReference>
<accession>A0A2A4J354</accession>
<gene>
    <name evidence="1" type="ORF">B5V51_8393</name>
</gene>
<proteinExistence type="predicted"/>
<name>A0A2A4J354_HELVI</name>